<proteinExistence type="predicted"/>
<evidence type="ECO:0000313" key="3">
    <source>
        <dbReference type="Proteomes" id="UP001203338"/>
    </source>
</evidence>
<feature type="signal peptide" evidence="1">
    <location>
        <begin position="1"/>
        <end position="22"/>
    </location>
</feature>
<keyword evidence="1" id="KW-0732">Signal</keyword>
<evidence type="ECO:0000256" key="1">
    <source>
        <dbReference type="SAM" id="SignalP"/>
    </source>
</evidence>
<reference evidence="2 3" key="1">
    <citation type="submission" date="2022-05" db="EMBL/GenBank/DDBJ databases">
        <authorList>
            <person name="Park J.-S."/>
        </authorList>
    </citation>
    <scope>NUCLEOTIDE SEQUENCE [LARGE SCALE GENOMIC DNA]</scope>
    <source>
        <strain evidence="2 3">2012CJ34-2</strain>
    </source>
</reference>
<gene>
    <name evidence="2" type="ORF">M3P05_12655</name>
</gene>
<dbReference type="Gene3D" id="2.40.160.20">
    <property type="match status" value="1"/>
</dbReference>
<protein>
    <submittedName>
        <fullName evidence="2">Acyloxyacyl hydrolase</fullName>
    </submittedName>
</protein>
<comment type="caution">
    <text evidence="2">The sequence shown here is derived from an EMBL/GenBank/DDBJ whole genome shotgun (WGS) entry which is preliminary data.</text>
</comment>
<keyword evidence="2" id="KW-0378">Hydrolase</keyword>
<dbReference type="EMBL" id="JAMFLX010000016">
    <property type="protein sequence ID" value="MCL6270775.1"/>
    <property type="molecule type" value="Genomic_DNA"/>
</dbReference>
<dbReference type="RefSeq" id="WP_249700062.1">
    <property type="nucleotide sequence ID" value="NZ_JAMFLX010000016.1"/>
</dbReference>
<feature type="chain" id="PRO_5046784614" evidence="1">
    <location>
        <begin position="23"/>
        <end position="200"/>
    </location>
</feature>
<dbReference type="Pfam" id="PF09411">
    <property type="entry name" value="PagL"/>
    <property type="match status" value="1"/>
</dbReference>
<accession>A0ABT0PHG8</accession>
<dbReference type="Proteomes" id="UP001203338">
    <property type="component" value="Unassembled WGS sequence"/>
</dbReference>
<dbReference type="GO" id="GO:0016787">
    <property type="term" value="F:hydrolase activity"/>
    <property type="evidence" value="ECO:0007669"/>
    <property type="project" value="UniProtKB-KW"/>
</dbReference>
<dbReference type="InterPro" id="IPR018550">
    <property type="entry name" value="Lipid-A_deacylase-rel"/>
</dbReference>
<organism evidence="2 3">
    <name type="scientific">Parendozoicomonas callyspongiae</name>
    <dbReference type="NCBI Taxonomy" id="2942213"/>
    <lineage>
        <taxon>Bacteria</taxon>
        <taxon>Pseudomonadati</taxon>
        <taxon>Pseudomonadota</taxon>
        <taxon>Gammaproteobacteria</taxon>
        <taxon>Oceanospirillales</taxon>
        <taxon>Endozoicomonadaceae</taxon>
        <taxon>Parendozoicomonas</taxon>
    </lineage>
</organism>
<sequence length="200" mass="22688">MKKLTGFVFALSIAFMSLTGQAMELSDLKPDGITVTHGKYIPSKADISTTRLSLRWNWNRNLLESSSWKLGGYFDLGYSRWRSHLSEKDQPSPNGADKAWAASFTPVFRLEPESSAMLVPFLDVGVGVSYQSEKDLEKKLKSPINMGGHTQFEIRTVVGARFGDQKQFEFSYGWFHYSNANIHSQNEGLDFQLLSFGWNW</sequence>
<name>A0ABT0PHG8_9GAMM</name>
<evidence type="ECO:0000313" key="2">
    <source>
        <dbReference type="EMBL" id="MCL6270775.1"/>
    </source>
</evidence>
<keyword evidence="3" id="KW-1185">Reference proteome</keyword>